<accession>A0ABY7PN11</accession>
<evidence type="ECO:0000313" key="1">
    <source>
        <dbReference type="EMBL" id="WBO83430.1"/>
    </source>
</evidence>
<keyword evidence="2" id="KW-1185">Reference proteome</keyword>
<reference evidence="1 2" key="1">
    <citation type="journal article" date="2011" name="Int. J. Syst. Evol. Microbiol.">
        <title>Hymenobacter yonginensis sp. nov., isolated from a mesotrophic artificial lake.</title>
        <authorList>
            <person name="Joung Y."/>
            <person name="Cho S.H."/>
            <person name="Kim H."/>
            <person name="Kim S.B."/>
            <person name="Joh K."/>
        </authorList>
    </citation>
    <scope>NUCLEOTIDE SEQUENCE [LARGE SCALE GENOMIC DNA]</scope>
    <source>
        <strain evidence="1 2">KCTC 22745</strain>
    </source>
</reference>
<organism evidence="1 2">
    <name type="scientific">Hymenobacter yonginensis</name>
    <dbReference type="NCBI Taxonomy" id="748197"/>
    <lineage>
        <taxon>Bacteria</taxon>
        <taxon>Pseudomonadati</taxon>
        <taxon>Bacteroidota</taxon>
        <taxon>Cytophagia</taxon>
        <taxon>Cytophagales</taxon>
        <taxon>Hymenobacteraceae</taxon>
        <taxon>Hymenobacter</taxon>
    </lineage>
</organism>
<evidence type="ECO:0000313" key="2">
    <source>
        <dbReference type="Proteomes" id="UP001211872"/>
    </source>
</evidence>
<proteinExistence type="predicted"/>
<gene>
    <name evidence="1" type="ORF">O9Z63_13680</name>
</gene>
<name>A0ABY7PN11_9BACT</name>
<dbReference type="EMBL" id="CP115396">
    <property type="protein sequence ID" value="WBO83430.1"/>
    <property type="molecule type" value="Genomic_DNA"/>
</dbReference>
<dbReference type="Proteomes" id="UP001211872">
    <property type="component" value="Chromosome"/>
</dbReference>
<protein>
    <submittedName>
        <fullName evidence="1">Uncharacterized protein</fullName>
    </submittedName>
</protein>
<dbReference type="RefSeq" id="WP_270125829.1">
    <property type="nucleotide sequence ID" value="NZ_CP115396.1"/>
</dbReference>
<sequence length="51" mass="5512">MKKINWPRVLIGLLVLILLSVLAKNLIGGFSRKSSKATTAVQRPGGKPALR</sequence>